<keyword evidence="1" id="KW-0732">Signal</keyword>
<evidence type="ECO:0000313" key="2">
    <source>
        <dbReference type="EMBL" id="RGV58099.1"/>
    </source>
</evidence>
<feature type="chain" id="PRO_5018995791" description="NVEALA protein" evidence="1">
    <location>
        <begin position="23"/>
        <end position="80"/>
    </location>
</feature>
<sequence>MKNKIKIAVISLCAVSAITAFYSQKSSGKQMDDLLLKNVEALAWGEGGYSRCLGLGDVDCPFSKTKVEYVMSGYSLENLY</sequence>
<comment type="caution">
    <text evidence="2">The sequence shown here is derived from an EMBL/GenBank/DDBJ whole genome shotgun (WGS) entry which is preliminary data.</text>
</comment>
<gene>
    <name evidence="2" type="ORF">DWW10_00145</name>
</gene>
<evidence type="ECO:0008006" key="4">
    <source>
        <dbReference type="Google" id="ProtNLM"/>
    </source>
</evidence>
<dbReference type="Pfam" id="PF14055">
    <property type="entry name" value="NVEALA"/>
    <property type="match status" value="1"/>
</dbReference>
<evidence type="ECO:0000313" key="3">
    <source>
        <dbReference type="Proteomes" id="UP000283850"/>
    </source>
</evidence>
<accession>A0A412YL26</accession>
<reference evidence="2 3" key="1">
    <citation type="submission" date="2018-08" db="EMBL/GenBank/DDBJ databases">
        <title>A genome reference for cultivated species of the human gut microbiota.</title>
        <authorList>
            <person name="Zou Y."/>
            <person name="Xue W."/>
            <person name="Luo G."/>
        </authorList>
    </citation>
    <scope>NUCLEOTIDE SEQUENCE [LARGE SCALE GENOMIC DNA]</scope>
    <source>
        <strain evidence="2 3">AF14-32</strain>
    </source>
</reference>
<organism evidence="2 3">
    <name type="scientific">Bacteroides intestinalis</name>
    <dbReference type="NCBI Taxonomy" id="329854"/>
    <lineage>
        <taxon>Bacteria</taxon>
        <taxon>Pseudomonadati</taxon>
        <taxon>Bacteroidota</taxon>
        <taxon>Bacteroidia</taxon>
        <taxon>Bacteroidales</taxon>
        <taxon>Bacteroidaceae</taxon>
        <taxon>Bacteroides</taxon>
    </lineage>
</organism>
<dbReference type="EMBL" id="QRZF01000001">
    <property type="protein sequence ID" value="RGV58099.1"/>
    <property type="molecule type" value="Genomic_DNA"/>
</dbReference>
<name>A0A412YL26_9BACE</name>
<proteinExistence type="predicted"/>
<dbReference type="InterPro" id="IPR025905">
    <property type="entry name" value="NVEALA"/>
</dbReference>
<evidence type="ECO:0000256" key="1">
    <source>
        <dbReference type="SAM" id="SignalP"/>
    </source>
</evidence>
<protein>
    <recommendedName>
        <fullName evidence="4">NVEALA protein</fullName>
    </recommendedName>
</protein>
<dbReference type="Proteomes" id="UP000283850">
    <property type="component" value="Unassembled WGS sequence"/>
</dbReference>
<dbReference type="AlphaFoldDB" id="A0A412YL26"/>
<dbReference type="RefSeq" id="WP_022394041.1">
    <property type="nucleotide sequence ID" value="NZ_QRZF01000001.1"/>
</dbReference>
<feature type="signal peptide" evidence="1">
    <location>
        <begin position="1"/>
        <end position="22"/>
    </location>
</feature>